<dbReference type="EMBL" id="CP010519">
    <property type="protein sequence ID" value="AJE87681.1"/>
    <property type="molecule type" value="Genomic_DNA"/>
</dbReference>
<reference evidence="2 3" key="1">
    <citation type="submission" date="2015-01" db="EMBL/GenBank/DDBJ databases">
        <title>Enhanced salinomycin production by adjusting the supply of polyketide extender units in Streptomyce albus DSM 41398.</title>
        <authorList>
            <person name="Lu C."/>
        </authorList>
    </citation>
    <scope>NUCLEOTIDE SEQUENCE [LARGE SCALE GENOMIC DNA]</scope>
    <source>
        <strain evidence="3">ATCC 21838 / DSM 41398 / FERM P-419 / JCM 4703 / NBRC 107858</strain>
    </source>
</reference>
<feature type="compositionally biased region" description="Pro residues" evidence="1">
    <location>
        <begin position="59"/>
        <end position="70"/>
    </location>
</feature>
<protein>
    <submittedName>
        <fullName evidence="2">Uncharacterized protein</fullName>
    </submittedName>
</protein>
<accession>A0A0B5F9Z4</accession>
<keyword evidence="3" id="KW-1185">Reference proteome</keyword>
<dbReference type="KEGG" id="sals:SLNWT_7305"/>
<name>A0A0B5F9Z4_STRA4</name>
<evidence type="ECO:0000256" key="1">
    <source>
        <dbReference type="SAM" id="MobiDB-lite"/>
    </source>
</evidence>
<evidence type="ECO:0000313" key="3">
    <source>
        <dbReference type="Proteomes" id="UP000031523"/>
    </source>
</evidence>
<evidence type="ECO:0000313" key="2">
    <source>
        <dbReference type="EMBL" id="AJE87681.1"/>
    </source>
</evidence>
<organism evidence="2 3">
    <name type="scientific">Streptomyces albus (strain ATCC 21838 / DSM 41398 / FERM P-419 / JCM 4703 / NBRC 107858)</name>
    <dbReference type="NCBI Taxonomy" id="1081613"/>
    <lineage>
        <taxon>Bacteria</taxon>
        <taxon>Bacillati</taxon>
        <taxon>Actinomycetota</taxon>
        <taxon>Actinomycetes</taxon>
        <taxon>Kitasatosporales</taxon>
        <taxon>Streptomycetaceae</taxon>
        <taxon>Streptomyces</taxon>
    </lineage>
</organism>
<proteinExistence type="predicted"/>
<sequence length="119" mass="12834">MRNVHLNLRQQDLATVTESGGARQRVFRAGRCAASPPPARNPRAFDAAPSEGALDALPPRRPPPSPPSPPHSDHLRVAQEAVHLIPFDPALASPGFRDLRRLKPRTGQAYAELAAELLG</sequence>
<feature type="region of interest" description="Disordered" evidence="1">
    <location>
        <begin position="31"/>
        <end position="74"/>
    </location>
</feature>
<dbReference type="AlphaFoldDB" id="A0A0B5F9Z4"/>
<dbReference type="Proteomes" id="UP000031523">
    <property type="component" value="Chromosome"/>
</dbReference>
<gene>
    <name evidence="2" type="ORF">SLNWT_7305</name>
</gene>